<reference evidence="1" key="1">
    <citation type="submission" date="2018-05" db="EMBL/GenBank/DDBJ databases">
        <title>Draft genome of Mucuna pruriens seed.</title>
        <authorList>
            <person name="Nnadi N.E."/>
            <person name="Vos R."/>
            <person name="Hasami M.H."/>
            <person name="Devisetty U.K."/>
            <person name="Aguiy J.C."/>
        </authorList>
    </citation>
    <scope>NUCLEOTIDE SEQUENCE [LARGE SCALE GENOMIC DNA]</scope>
    <source>
        <strain evidence="1">JCA_2017</strain>
    </source>
</reference>
<comment type="caution">
    <text evidence="1">The sequence shown here is derived from an EMBL/GenBank/DDBJ whole genome shotgun (WGS) entry which is preliminary data.</text>
</comment>
<dbReference type="OrthoDB" id="1716893at2759"/>
<protein>
    <submittedName>
        <fullName evidence="1">Uncharacterized protein</fullName>
    </submittedName>
</protein>
<dbReference type="Proteomes" id="UP000257109">
    <property type="component" value="Unassembled WGS sequence"/>
</dbReference>
<gene>
    <name evidence="1" type="ORF">CR513_48596</name>
</gene>
<dbReference type="AlphaFoldDB" id="A0A371F110"/>
<dbReference type="PANTHER" id="PTHR34996">
    <property type="entry name" value="OS06G0327400 PROTEIN"/>
    <property type="match status" value="1"/>
</dbReference>
<accession>A0A371F110</accession>
<sequence length="177" mass="20938">MGHMSYNRVSSGRGSSCHGKCRGFRLNIRRLYFLRLRKRFTFLLTLFDRWKLSYAQALQLLKKVFRRKTGFKRNYSNSSTTGLVRDERIKGQGDYSYGRNNSFYAEAIADCLEFIKRTSISSMDQIEDPVLNCKSKALRRYSYFSFCVYEFRLKFCIGNGCKQQYNELWVLVIILKI</sequence>
<feature type="non-terminal residue" evidence="1">
    <location>
        <position position="1"/>
    </location>
</feature>
<keyword evidence="2" id="KW-1185">Reference proteome</keyword>
<evidence type="ECO:0000313" key="1">
    <source>
        <dbReference type="EMBL" id="RDX71981.1"/>
    </source>
</evidence>
<dbReference type="EMBL" id="QJKJ01011109">
    <property type="protein sequence ID" value="RDX71981.1"/>
    <property type="molecule type" value="Genomic_DNA"/>
</dbReference>
<dbReference type="PANTHER" id="PTHR34996:SF6">
    <property type="match status" value="1"/>
</dbReference>
<name>A0A371F110_MUCPR</name>
<evidence type="ECO:0000313" key="2">
    <source>
        <dbReference type="Proteomes" id="UP000257109"/>
    </source>
</evidence>
<organism evidence="1 2">
    <name type="scientific">Mucuna pruriens</name>
    <name type="common">Velvet bean</name>
    <name type="synonym">Dolichos pruriens</name>
    <dbReference type="NCBI Taxonomy" id="157652"/>
    <lineage>
        <taxon>Eukaryota</taxon>
        <taxon>Viridiplantae</taxon>
        <taxon>Streptophyta</taxon>
        <taxon>Embryophyta</taxon>
        <taxon>Tracheophyta</taxon>
        <taxon>Spermatophyta</taxon>
        <taxon>Magnoliopsida</taxon>
        <taxon>eudicotyledons</taxon>
        <taxon>Gunneridae</taxon>
        <taxon>Pentapetalae</taxon>
        <taxon>rosids</taxon>
        <taxon>fabids</taxon>
        <taxon>Fabales</taxon>
        <taxon>Fabaceae</taxon>
        <taxon>Papilionoideae</taxon>
        <taxon>50 kb inversion clade</taxon>
        <taxon>NPAAA clade</taxon>
        <taxon>indigoferoid/millettioid clade</taxon>
        <taxon>Phaseoleae</taxon>
        <taxon>Mucuna</taxon>
    </lineage>
</organism>
<proteinExistence type="predicted"/>